<sequence>MITYDRTKKEYLPVWGFCWESLSECREPLLISLHMIRL</sequence>
<dbReference type="HOGENOM" id="CLU_3325144_0_0_9"/>
<dbReference type="EMBL" id="AAVO02000039">
    <property type="protein sequence ID" value="EDM85286.1"/>
    <property type="molecule type" value="Genomic_DNA"/>
</dbReference>
<organism evidence="1 2">
    <name type="scientific">Blautia obeum ATCC 29174</name>
    <dbReference type="NCBI Taxonomy" id="411459"/>
    <lineage>
        <taxon>Bacteria</taxon>
        <taxon>Bacillati</taxon>
        <taxon>Bacillota</taxon>
        <taxon>Clostridia</taxon>
        <taxon>Lachnospirales</taxon>
        <taxon>Lachnospiraceae</taxon>
        <taxon>Blautia</taxon>
    </lineage>
</organism>
<accession>A5ZYM2</accession>
<protein>
    <submittedName>
        <fullName evidence="1">Uncharacterized protein</fullName>
    </submittedName>
</protein>
<name>A5ZYM2_9FIRM</name>
<evidence type="ECO:0000313" key="1">
    <source>
        <dbReference type="EMBL" id="EDM85286.1"/>
    </source>
</evidence>
<proteinExistence type="predicted"/>
<reference evidence="1 2" key="2">
    <citation type="submission" date="2007-04" db="EMBL/GenBank/DDBJ databases">
        <title>Draft genome sequence of Ruminococcus obeum (ATCC 29174).</title>
        <authorList>
            <person name="Sudarsanam P."/>
            <person name="Ley R."/>
            <person name="Guruge J."/>
            <person name="Turnbaugh P.J."/>
            <person name="Mahowald M."/>
            <person name="Liep D."/>
            <person name="Gordon J."/>
        </authorList>
    </citation>
    <scope>NUCLEOTIDE SEQUENCE [LARGE SCALE GENOMIC DNA]</scope>
    <source>
        <strain evidence="1 2">ATCC 29174</strain>
    </source>
</reference>
<gene>
    <name evidence="1" type="ORF">RUMOBE_04139</name>
</gene>
<reference evidence="1 2" key="1">
    <citation type="submission" date="2007-03" db="EMBL/GenBank/DDBJ databases">
        <authorList>
            <person name="Fulton L."/>
            <person name="Clifton S."/>
            <person name="Fulton B."/>
            <person name="Xu J."/>
            <person name="Minx P."/>
            <person name="Pepin K.H."/>
            <person name="Johnson M."/>
            <person name="Thiruvilangam P."/>
            <person name="Bhonagiri V."/>
            <person name="Nash W.E."/>
            <person name="Mardis E.R."/>
            <person name="Wilson R.K."/>
        </authorList>
    </citation>
    <scope>NUCLEOTIDE SEQUENCE [LARGE SCALE GENOMIC DNA]</scope>
    <source>
        <strain evidence="1 2">ATCC 29174</strain>
    </source>
</reference>
<comment type="caution">
    <text evidence="1">The sequence shown here is derived from an EMBL/GenBank/DDBJ whole genome shotgun (WGS) entry which is preliminary data.</text>
</comment>
<dbReference type="AlphaFoldDB" id="A5ZYM2"/>
<dbReference type="Proteomes" id="UP000006002">
    <property type="component" value="Unassembled WGS sequence"/>
</dbReference>
<evidence type="ECO:0000313" key="2">
    <source>
        <dbReference type="Proteomes" id="UP000006002"/>
    </source>
</evidence>